<evidence type="ECO:0000313" key="6">
    <source>
        <dbReference type="EMBL" id="HIV99161.1"/>
    </source>
</evidence>
<dbReference type="InterPro" id="IPR043502">
    <property type="entry name" value="DNA/RNA_pol_sf"/>
</dbReference>
<keyword evidence="4" id="KW-0238">DNA-binding</keyword>
<evidence type="ECO:0000259" key="5">
    <source>
        <dbReference type="PROSITE" id="PS50173"/>
    </source>
</evidence>
<dbReference type="InterPro" id="IPR001126">
    <property type="entry name" value="UmuC"/>
</dbReference>
<dbReference type="GO" id="GO:0003887">
    <property type="term" value="F:DNA-directed DNA polymerase activity"/>
    <property type="evidence" value="ECO:0007669"/>
    <property type="project" value="UniProtKB-UniRule"/>
</dbReference>
<dbReference type="GO" id="GO:0006261">
    <property type="term" value="P:DNA-templated DNA replication"/>
    <property type="evidence" value="ECO:0007669"/>
    <property type="project" value="UniProtKB-UniRule"/>
</dbReference>
<dbReference type="GO" id="GO:0003684">
    <property type="term" value="F:damaged DNA binding"/>
    <property type="evidence" value="ECO:0007669"/>
    <property type="project" value="InterPro"/>
</dbReference>
<accession>A0A9D1PV33</accession>
<evidence type="ECO:0000256" key="3">
    <source>
        <dbReference type="ARBA" id="ARBA00022932"/>
    </source>
</evidence>
<keyword evidence="4" id="KW-0235">DNA replication</keyword>
<dbReference type="Gene3D" id="1.10.150.20">
    <property type="entry name" value="5' to 3' exonuclease, C-terminal subdomain"/>
    <property type="match status" value="1"/>
</dbReference>
<dbReference type="Pfam" id="PF00817">
    <property type="entry name" value="IMS"/>
    <property type="match status" value="1"/>
</dbReference>
<dbReference type="AlphaFoldDB" id="A0A9D1PV33"/>
<organism evidence="6 7">
    <name type="scientific">Candidatus Ornithospirochaeta avicola</name>
    <dbReference type="NCBI Taxonomy" id="2840896"/>
    <lineage>
        <taxon>Bacteria</taxon>
        <taxon>Pseudomonadati</taxon>
        <taxon>Spirochaetota</taxon>
        <taxon>Spirochaetia</taxon>
        <taxon>Spirochaetales</taxon>
        <taxon>Spirochaetaceae</taxon>
        <taxon>Spirochaetaceae incertae sedis</taxon>
        <taxon>Candidatus Ornithospirochaeta</taxon>
    </lineage>
</organism>
<feature type="active site" evidence="4">
    <location>
        <position position="104"/>
    </location>
</feature>
<reference evidence="6" key="2">
    <citation type="submission" date="2021-04" db="EMBL/GenBank/DDBJ databases">
        <authorList>
            <person name="Gilroy R."/>
        </authorList>
    </citation>
    <scope>NUCLEOTIDE SEQUENCE</scope>
    <source>
        <strain evidence="6">Gambia11-129</strain>
    </source>
</reference>
<feature type="binding site" evidence="4">
    <location>
        <position position="9"/>
    </location>
    <ligand>
        <name>Mg(2+)</name>
        <dbReference type="ChEBI" id="CHEBI:18420"/>
    </ligand>
</feature>
<dbReference type="InterPro" id="IPR036775">
    <property type="entry name" value="DNA_pol_Y-fam_lit_finger_sf"/>
</dbReference>
<comment type="cofactor">
    <cofactor evidence="4">
        <name>Mg(2+)</name>
        <dbReference type="ChEBI" id="CHEBI:18420"/>
    </cofactor>
    <text evidence="4">Binds 2 magnesium ions per subunit.</text>
</comment>
<name>A0A9D1PV33_9SPIO</name>
<dbReference type="PANTHER" id="PTHR11076:SF33">
    <property type="entry name" value="DNA POLYMERASE KAPPA"/>
    <property type="match status" value="1"/>
</dbReference>
<dbReference type="Proteomes" id="UP000823936">
    <property type="component" value="Unassembled WGS sequence"/>
</dbReference>
<comment type="similarity">
    <text evidence="1 4">Belongs to the DNA polymerase type-Y family.</text>
</comment>
<dbReference type="SUPFAM" id="SSF100879">
    <property type="entry name" value="Lesion bypass DNA polymerase (Y-family), little finger domain"/>
    <property type="match status" value="1"/>
</dbReference>
<keyword evidence="2 4" id="KW-0515">Mutator protein</keyword>
<keyword evidence="4" id="KW-0227">DNA damage</keyword>
<keyword evidence="4 6" id="KW-0808">Transferase</keyword>
<keyword evidence="4" id="KW-0460">Magnesium</keyword>
<dbReference type="Gene3D" id="3.30.1490.100">
    <property type="entry name" value="DNA polymerase, Y-family, little finger domain"/>
    <property type="match status" value="1"/>
</dbReference>
<dbReference type="SUPFAM" id="SSF56672">
    <property type="entry name" value="DNA/RNA polymerases"/>
    <property type="match status" value="1"/>
</dbReference>
<keyword evidence="3 4" id="KW-0239">DNA-directed DNA polymerase</keyword>
<feature type="domain" description="UmuC" evidence="5">
    <location>
        <begin position="5"/>
        <end position="185"/>
    </location>
</feature>
<dbReference type="InterPro" id="IPR050116">
    <property type="entry name" value="DNA_polymerase-Y"/>
</dbReference>
<evidence type="ECO:0000256" key="2">
    <source>
        <dbReference type="ARBA" id="ARBA00022457"/>
    </source>
</evidence>
<proteinExistence type="inferred from homology"/>
<dbReference type="PANTHER" id="PTHR11076">
    <property type="entry name" value="DNA REPAIR POLYMERASE UMUC / TRANSFERASE FAMILY MEMBER"/>
    <property type="match status" value="1"/>
</dbReference>
<dbReference type="EC" id="2.7.7.7" evidence="4"/>
<keyword evidence="4" id="KW-0963">Cytoplasm</keyword>
<comment type="subunit">
    <text evidence="4">Monomer.</text>
</comment>
<comment type="catalytic activity">
    <reaction evidence="4">
        <text>DNA(n) + a 2'-deoxyribonucleoside 5'-triphosphate = DNA(n+1) + diphosphate</text>
        <dbReference type="Rhea" id="RHEA:22508"/>
        <dbReference type="Rhea" id="RHEA-COMP:17339"/>
        <dbReference type="Rhea" id="RHEA-COMP:17340"/>
        <dbReference type="ChEBI" id="CHEBI:33019"/>
        <dbReference type="ChEBI" id="CHEBI:61560"/>
        <dbReference type="ChEBI" id="CHEBI:173112"/>
        <dbReference type="EC" id="2.7.7.7"/>
    </reaction>
</comment>
<dbReference type="InterPro" id="IPR017961">
    <property type="entry name" value="DNA_pol_Y-fam_little_finger"/>
</dbReference>
<dbReference type="InterPro" id="IPR022880">
    <property type="entry name" value="DNApol_IV"/>
</dbReference>
<evidence type="ECO:0000256" key="4">
    <source>
        <dbReference type="HAMAP-Rule" id="MF_01113"/>
    </source>
</evidence>
<dbReference type="CDD" id="cd03586">
    <property type="entry name" value="PolY_Pol_IV_kappa"/>
    <property type="match status" value="1"/>
</dbReference>
<dbReference type="HAMAP" id="MF_01113">
    <property type="entry name" value="DNApol_IV"/>
    <property type="match status" value="1"/>
</dbReference>
<dbReference type="Gene3D" id="3.40.1170.60">
    <property type="match status" value="1"/>
</dbReference>
<reference evidence="6" key="1">
    <citation type="journal article" date="2021" name="PeerJ">
        <title>Extensive microbial diversity within the chicken gut microbiome revealed by metagenomics and culture.</title>
        <authorList>
            <person name="Gilroy R."/>
            <person name="Ravi A."/>
            <person name="Getino M."/>
            <person name="Pursley I."/>
            <person name="Horton D.L."/>
            <person name="Alikhan N.F."/>
            <person name="Baker D."/>
            <person name="Gharbi K."/>
            <person name="Hall N."/>
            <person name="Watson M."/>
            <person name="Adriaenssens E.M."/>
            <person name="Foster-Nyarko E."/>
            <person name="Jarju S."/>
            <person name="Secka A."/>
            <person name="Antonio M."/>
            <person name="Oren A."/>
            <person name="Chaudhuri R.R."/>
            <person name="La Ragione R."/>
            <person name="Hildebrand F."/>
            <person name="Pallen M.J."/>
        </authorList>
    </citation>
    <scope>NUCLEOTIDE SEQUENCE</scope>
    <source>
        <strain evidence="6">Gambia11-129</strain>
    </source>
</reference>
<comment type="function">
    <text evidence="4">Poorly processive, error-prone DNA polymerase involved in untargeted mutagenesis. Copies undamaged DNA at stalled replication forks, which arise in vivo from mismatched or misaligned primer ends. These misaligned primers can be extended by PolIV. Exhibits no 3'-5' exonuclease (proofreading) activity. May be involved in translesional synthesis, in conjunction with the beta clamp from PolIII.</text>
</comment>
<dbReference type="PROSITE" id="PS50173">
    <property type="entry name" value="UMUC"/>
    <property type="match status" value="1"/>
</dbReference>
<keyword evidence="4 6" id="KW-0548">Nucleotidyltransferase</keyword>
<comment type="caution">
    <text evidence="6">The sequence shown here is derived from an EMBL/GenBank/DDBJ whole genome shotgun (WGS) entry which is preliminary data.</text>
</comment>
<dbReference type="GO" id="GO:0006281">
    <property type="term" value="P:DNA repair"/>
    <property type="evidence" value="ECO:0007669"/>
    <property type="project" value="UniProtKB-UniRule"/>
</dbReference>
<dbReference type="NCBIfam" id="NF002677">
    <property type="entry name" value="PRK02406.1"/>
    <property type="match status" value="1"/>
</dbReference>
<dbReference type="GO" id="GO:0042276">
    <property type="term" value="P:error-prone translesion synthesis"/>
    <property type="evidence" value="ECO:0007669"/>
    <property type="project" value="TreeGrafter"/>
</dbReference>
<dbReference type="EMBL" id="DXHU01000020">
    <property type="protein sequence ID" value="HIV99161.1"/>
    <property type="molecule type" value="Genomic_DNA"/>
</dbReference>
<evidence type="ECO:0000313" key="7">
    <source>
        <dbReference type="Proteomes" id="UP000823936"/>
    </source>
</evidence>
<feature type="binding site" evidence="4">
    <location>
        <position position="103"/>
    </location>
    <ligand>
        <name>Mg(2+)</name>
        <dbReference type="ChEBI" id="CHEBI:18420"/>
    </ligand>
</feature>
<dbReference type="Gene3D" id="3.30.70.270">
    <property type="match status" value="1"/>
</dbReference>
<dbReference type="Pfam" id="PF11799">
    <property type="entry name" value="IMS_C"/>
    <property type="match status" value="1"/>
</dbReference>
<dbReference type="InterPro" id="IPR043128">
    <property type="entry name" value="Rev_trsase/Diguanyl_cyclase"/>
</dbReference>
<dbReference type="GO" id="GO:0000287">
    <property type="term" value="F:magnesium ion binding"/>
    <property type="evidence" value="ECO:0007669"/>
    <property type="project" value="UniProtKB-UniRule"/>
</dbReference>
<evidence type="ECO:0000256" key="1">
    <source>
        <dbReference type="ARBA" id="ARBA00010945"/>
    </source>
</evidence>
<protein>
    <recommendedName>
        <fullName evidence="4">DNA polymerase IV</fullName>
        <shortName evidence="4">Pol IV</shortName>
        <ecNumber evidence="4">2.7.7.7</ecNumber>
    </recommendedName>
</protein>
<keyword evidence="4" id="KW-0234">DNA repair</keyword>
<keyword evidence="4" id="KW-0479">Metal-binding</keyword>
<sequence>MSTVFFHIDLDAFFASVEILDNPRVKGKPLIIGHRGPRSVVSTCSYEARSYGVHSAQSMSEALRRCPEAVVVEPNFKRYSQKSKEVMSIISSFAPGFMQMSIDEAFLDYSNMEKIHGLAGKAARKLKEMIKAETGLTVSVGVAENRYLAKLASDYHKPDGLTIVPPERKEEFIDKVGLEKLWGIGESTLNSIYRKGLRNTKDIRSLEKESLVHLFSENLGNFLYSIVRGIDPGLFKGEAKSHSLSSERTFYPDVYSIDALDSFIFQMAQELSFRALGEHVVARNVGLKIRYSDFSTYSCQYTPSYSLYSSSDIYKIASRLLKEKYNNSGVRLIGLVLGSTYKAEEIEQMELFREKSEKERKLEKAILELSKSGMKIIKARSLDTEVSDNKQ</sequence>
<dbReference type="GO" id="GO:0009432">
    <property type="term" value="P:SOS response"/>
    <property type="evidence" value="ECO:0007669"/>
    <property type="project" value="TreeGrafter"/>
</dbReference>
<gene>
    <name evidence="4 6" type="primary">dinB</name>
    <name evidence="6" type="ORF">IAB12_05250</name>
</gene>
<feature type="site" description="Substrate discrimination" evidence="4">
    <location>
        <position position="14"/>
    </location>
</feature>
<comment type="subcellular location">
    <subcellularLocation>
        <location evidence="4">Cytoplasm</location>
    </subcellularLocation>
</comment>
<dbReference type="GO" id="GO:0005829">
    <property type="term" value="C:cytosol"/>
    <property type="evidence" value="ECO:0007669"/>
    <property type="project" value="TreeGrafter"/>
</dbReference>